<evidence type="ECO:0000313" key="2">
    <source>
        <dbReference type="EMBL" id="QIS05030.1"/>
    </source>
</evidence>
<accession>A0A6G9XVZ8</accession>
<feature type="compositionally biased region" description="Low complexity" evidence="1">
    <location>
        <begin position="108"/>
        <end position="118"/>
    </location>
</feature>
<feature type="compositionally biased region" description="Polar residues" evidence="1">
    <location>
        <begin position="80"/>
        <end position="92"/>
    </location>
</feature>
<name>A0A6G9XVZ8_NOCBR</name>
<feature type="region of interest" description="Disordered" evidence="1">
    <location>
        <begin position="1"/>
        <end position="129"/>
    </location>
</feature>
<evidence type="ECO:0000256" key="1">
    <source>
        <dbReference type="SAM" id="MobiDB-lite"/>
    </source>
</evidence>
<proteinExistence type="predicted"/>
<evidence type="ECO:0000313" key="3">
    <source>
        <dbReference type="Proteomes" id="UP000501705"/>
    </source>
</evidence>
<dbReference type="Proteomes" id="UP000501705">
    <property type="component" value="Chromosome"/>
</dbReference>
<feature type="region of interest" description="Disordered" evidence="1">
    <location>
        <begin position="245"/>
        <end position="269"/>
    </location>
</feature>
<dbReference type="AlphaFoldDB" id="A0A6G9XVZ8"/>
<gene>
    <name evidence="2" type="ORF">F5X71_24335</name>
</gene>
<sequence length="603" mass="63569">MIKQVNSKPEASAGGGGTRPGTGQSSMGTMGLLTGVDPVPQQQPGVAALPDVIDIVNQGTPAPGTGRALPSGTDVYTDPRGSSTQWSTPGGQSFSTETTSPRTPPPSSAQQPSVTPQQLTGLEPMPAQQQGPMDLIDVLALTKQGPIKPNTTTELPSGYTIENTTTTTENGVTVSTNTYRYPGADTISRTEYTRTFNEPFNGEGTSYDATVDENGNITSVTVHGSTTIKQILFNPDHSYTVTGIDGTTQRFDPTGKPIKTPPAELDDPRSQATKDWLKEGWHTATSLNRFIQNLQGTHGVDGLKDDAETVGNAATAYGQWALKNKDNPTANAEILARFGQKLFRYDELVEYGPQYWQQKMGLDIGAAVIGGELGGVVGRLSRVGEQAADGINGGVRALEFGEGRGRPPSSTGPGAQLRVPSPPANRPGQLTGPEEAAPNSTPAGTGQPGRAGTGEAMPHRETEPGAGNLEGLTATEQSIAQAAIDLMNSPDFARITEAVANGQESTLNINGYRVQFEPDIPSGFGFRAMTFFEKNGWTFAGDAFESMDELAKTVAQEMYRLNTSTIREGEITEALSELAKRESGDAAAFAEKAYQVILGGLSG</sequence>
<organism evidence="2 3">
    <name type="scientific">Nocardia brasiliensis</name>
    <dbReference type="NCBI Taxonomy" id="37326"/>
    <lineage>
        <taxon>Bacteria</taxon>
        <taxon>Bacillati</taxon>
        <taxon>Actinomycetota</taxon>
        <taxon>Actinomycetes</taxon>
        <taxon>Mycobacteriales</taxon>
        <taxon>Nocardiaceae</taxon>
        <taxon>Nocardia</taxon>
    </lineage>
</organism>
<feature type="region of interest" description="Disordered" evidence="1">
    <location>
        <begin position="398"/>
        <end position="469"/>
    </location>
</feature>
<dbReference type="EMBL" id="CP046171">
    <property type="protein sequence ID" value="QIS05030.1"/>
    <property type="molecule type" value="Genomic_DNA"/>
</dbReference>
<reference evidence="2 3" key="1">
    <citation type="journal article" date="2019" name="ACS Chem. Biol.">
        <title>Identification and Mobilization of a Cryptic Antibiotic Biosynthesis Gene Locus from a Human-Pathogenic Nocardia Isolate.</title>
        <authorList>
            <person name="Herisse M."/>
            <person name="Ishida K."/>
            <person name="Porter J.L."/>
            <person name="Howden B."/>
            <person name="Hertweck C."/>
            <person name="Stinear T.P."/>
            <person name="Pidot S.J."/>
        </authorList>
    </citation>
    <scope>NUCLEOTIDE SEQUENCE [LARGE SCALE GENOMIC DNA]</scope>
    <source>
        <strain evidence="2 3">AUSMDU00024985</strain>
    </source>
</reference>
<protein>
    <submittedName>
        <fullName evidence="2">Uncharacterized protein</fullName>
    </submittedName>
</protein>
<dbReference type="RefSeq" id="WP_167464125.1">
    <property type="nucleotide sequence ID" value="NZ_CP046171.1"/>
</dbReference>